<dbReference type="SUPFAM" id="SSF53448">
    <property type="entry name" value="Nucleotide-diphospho-sugar transferases"/>
    <property type="match status" value="1"/>
</dbReference>
<protein>
    <submittedName>
        <fullName evidence="4">General stress protein A</fullName>
    </submittedName>
</protein>
<keyword evidence="3" id="KW-0479">Metal-binding</keyword>
<dbReference type="GO" id="GO:0046872">
    <property type="term" value="F:metal ion binding"/>
    <property type="evidence" value="ECO:0007669"/>
    <property type="project" value="UniProtKB-KW"/>
</dbReference>
<dbReference type="Gene3D" id="3.90.550.10">
    <property type="entry name" value="Spore Coat Polysaccharide Biosynthesis Protein SpsA, Chain A"/>
    <property type="match status" value="1"/>
</dbReference>
<reference evidence="4 5" key="1">
    <citation type="journal article" date="2015" name="Genome Announc.">
        <title>Expanding the biotechnology potential of lactobacilli through comparative genomics of 213 strains and associated genera.</title>
        <authorList>
            <person name="Sun Z."/>
            <person name="Harris H.M."/>
            <person name="McCann A."/>
            <person name="Guo C."/>
            <person name="Argimon S."/>
            <person name="Zhang W."/>
            <person name="Yang X."/>
            <person name="Jeffery I.B."/>
            <person name="Cooney J.C."/>
            <person name="Kagawa T.F."/>
            <person name="Liu W."/>
            <person name="Song Y."/>
            <person name="Salvetti E."/>
            <person name="Wrobel A."/>
            <person name="Rasinkangas P."/>
            <person name="Parkhill J."/>
            <person name="Rea M.C."/>
            <person name="O'Sullivan O."/>
            <person name="Ritari J."/>
            <person name="Douillard F.P."/>
            <person name="Paul Ross R."/>
            <person name="Yang R."/>
            <person name="Briner A.E."/>
            <person name="Felis G.E."/>
            <person name="de Vos W.M."/>
            <person name="Barrangou R."/>
            <person name="Klaenhammer T.R."/>
            <person name="Caufield P.W."/>
            <person name="Cui Y."/>
            <person name="Zhang H."/>
            <person name="O'Toole P.W."/>
        </authorList>
    </citation>
    <scope>NUCLEOTIDE SEQUENCE [LARGE SCALE GENOMIC DNA]</scope>
    <source>
        <strain evidence="4 5">DSM 20253</strain>
    </source>
</reference>
<dbReference type="AlphaFoldDB" id="A0A0R2CSU2"/>
<sequence>MIVMPICIKIASTTNHQFCTPLMTLYVSILEQNPAVEFEFFVIADALTTLDFHYLKTIEHQYANCQKITFLSVDPKAYATAATNQRIIQAAYYRIDLPEILRRETRLLYLDSDMICRGDLRPLWQAPLQGKLIGAVEDAGYVENRLNQMQIAYHHRRYFNSGLMLMDLTAWRQHRISQQVKAFIKVRATQLRYHDQDALNAILVDRWLPLHPKYNAQSKLLWRQQQHFDPTVEHQNTVARSSPVLIHYAGFRKPWHPEIWHPATAAYQAYQPIVQRLKLKAAEKPYVPNTSCTSQH</sequence>
<dbReference type="PANTHER" id="PTHR13778">
    <property type="entry name" value="GLYCOSYLTRANSFERASE 8 DOMAIN-CONTAINING PROTEIN"/>
    <property type="match status" value="1"/>
</dbReference>
<accession>A0A0R2CSU2</accession>
<evidence type="ECO:0000313" key="5">
    <source>
        <dbReference type="Proteomes" id="UP000051638"/>
    </source>
</evidence>
<evidence type="ECO:0000256" key="2">
    <source>
        <dbReference type="ARBA" id="ARBA00022679"/>
    </source>
</evidence>
<organism evidence="4 5">
    <name type="scientific">Loigolactobacillus rennini DSM 20253</name>
    <dbReference type="NCBI Taxonomy" id="1423796"/>
    <lineage>
        <taxon>Bacteria</taxon>
        <taxon>Bacillati</taxon>
        <taxon>Bacillota</taxon>
        <taxon>Bacilli</taxon>
        <taxon>Lactobacillales</taxon>
        <taxon>Lactobacillaceae</taxon>
        <taxon>Loigolactobacillus</taxon>
    </lineage>
</organism>
<dbReference type="EMBL" id="AYYI01000079">
    <property type="protein sequence ID" value="KRM94845.1"/>
    <property type="molecule type" value="Genomic_DNA"/>
</dbReference>
<dbReference type="InterPro" id="IPR050748">
    <property type="entry name" value="Glycosyltrans_8_dom-fam"/>
</dbReference>
<dbReference type="STRING" id="1423796.FC24_GL000110"/>
<proteinExistence type="predicted"/>
<name>A0A0R2CSU2_9LACO</name>
<dbReference type="Pfam" id="PF01501">
    <property type="entry name" value="Glyco_transf_8"/>
    <property type="match status" value="1"/>
</dbReference>
<keyword evidence="2" id="KW-0808">Transferase</keyword>
<dbReference type="PANTHER" id="PTHR13778:SF47">
    <property type="entry name" value="LIPOPOLYSACCHARIDE 1,3-GALACTOSYLTRANSFERASE"/>
    <property type="match status" value="1"/>
</dbReference>
<evidence type="ECO:0000256" key="3">
    <source>
        <dbReference type="ARBA" id="ARBA00022723"/>
    </source>
</evidence>
<evidence type="ECO:0000313" key="4">
    <source>
        <dbReference type="EMBL" id="KRM94845.1"/>
    </source>
</evidence>
<comment type="caution">
    <text evidence="4">The sequence shown here is derived from an EMBL/GenBank/DDBJ whole genome shotgun (WGS) entry which is preliminary data.</text>
</comment>
<dbReference type="PATRIC" id="fig|1423796.3.peg.112"/>
<dbReference type="InterPro" id="IPR002495">
    <property type="entry name" value="Glyco_trans_8"/>
</dbReference>
<gene>
    <name evidence="4" type="ORF">FC24_GL000110</name>
</gene>
<keyword evidence="1" id="KW-0328">Glycosyltransferase</keyword>
<dbReference type="CDD" id="cd04194">
    <property type="entry name" value="GT8_A4GalT_like"/>
    <property type="match status" value="1"/>
</dbReference>
<dbReference type="Proteomes" id="UP000051638">
    <property type="component" value="Unassembled WGS sequence"/>
</dbReference>
<evidence type="ECO:0000256" key="1">
    <source>
        <dbReference type="ARBA" id="ARBA00022676"/>
    </source>
</evidence>
<dbReference type="GO" id="GO:0016757">
    <property type="term" value="F:glycosyltransferase activity"/>
    <property type="evidence" value="ECO:0007669"/>
    <property type="project" value="UniProtKB-KW"/>
</dbReference>
<keyword evidence="5" id="KW-1185">Reference proteome</keyword>
<dbReference type="InterPro" id="IPR029044">
    <property type="entry name" value="Nucleotide-diphossugar_trans"/>
</dbReference>